<evidence type="ECO:0000313" key="7">
    <source>
        <dbReference type="Proteomes" id="UP000229401"/>
    </source>
</evidence>
<dbReference type="InterPro" id="IPR015424">
    <property type="entry name" value="PyrdxlP-dep_Trfase"/>
</dbReference>
<dbReference type="GO" id="GO:0030170">
    <property type="term" value="F:pyridoxal phosphate binding"/>
    <property type="evidence" value="ECO:0007669"/>
    <property type="project" value="UniProtKB-ARBA"/>
</dbReference>
<organism evidence="6 7">
    <name type="scientific">Candidatus Roizmanbacteria bacterium CG_4_10_14_0_8_um_filter_33_9</name>
    <dbReference type="NCBI Taxonomy" id="1974826"/>
    <lineage>
        <taxon>Bacteria</taxon>
        <taxon>Candidatus Roizmaniibacteriota</taxon>
    </lineage>
</organism>
<sequence length="367" mass="41389">MKSIPFLVLNRQYKEIKDQIGLAINRVLNSQYFILGNELSKFEDEFAKYLGVKHVVGVNSGTDALIMALKVLKIGKGDEVITPTQSFIATTLAITEVGATPIFIDSNPDTFLIDSDAIEAKITKHTKAILPVHLYGAPCNMKKIMDIAKKHKLYIIEDACQAHGAAINNQKVGTFGTIGTFSFYPGKNLGAYGDAGAICTNDDVLFEELIMYRNYGQKKKYYHTKIGINSRLDEIQAAILTVKLPYLHSWNIKRNNIAELYRQHLHKTIKTQKIIDNGISSYHLFVIEVDNRNKLKDFLEKNGVGTLIHYPVPIHLQECYANLGYKKGDFVTAEESAKKILSLPMYPELTENEVKYIAQLINQFYSF</sequence>
<dbReference type="AlphaFoldDB" id="A0A2M7QGX3"/>
<dbReference type="CDD" id="cd00616">
    <property type="entry name" value="AHBA_syn"/>
    <property type="match status" value="1"/>
</dbReference>
<keyword evidence="1 4" id="KW-0663">Pyridoxal phosphate</keyword>
<dbReference type="Gene3D" id="3.40.640.10">
    <property type="entry name" value="Type I PLP-dependent aspartate aminotransferase-like (Major domain)"/>
    <property type="match status" value="1"/>
</dbReference>
<dbReference type="Gene3D" id="3.90.1150.10">
    <property type="entry name" value="Aspartate Aminotransferase, domain 1"/>
    <property type="match status" value="1"/>
</dbReference>
<feature type="active site" description="Proton acceptor" evidence="3">
    <location>
        <position position="187"/>
    </location>
</feature>
<accession>A0A2M7QGX3</accession>
<evidence type="ECO:0000313" key="6">
    <source>
        <dbReference type="EMBL" id="PIY71574.1"/>
    </source>
</evidence>
<comment type="caution">
    <text evidence="6">The sequence shown here is derived from an EMBL/GenBank/DDBJ whole genome shotgun (WGS) entry which is preliminary data.</text>
</comment>
<dbReference type="EMBL" id="PFLI01000186">
    <property type="protein sequence ID" value="PIY71574.1"/>
    <property type="molecule type" value="Genomic_DNA"/>
</dbReference>
<dbReference type="Proteomes" id="UP000229401">
    <property type="component" value="Unassembled WGS sequence"/>
</dbReference>
<dbReference type="SUPFAM" id="SSF53383">
    <property type="entry name" value="PLP-dependent transferases"/>
    <property type="match status" value="1"/>
</dbReference>
<evidence type="ECO:0008006" key="8">
    <source>
        <dbReference type="Google" id="ProtNLM"/>
    </source>
</evidence>
<proteinExistence type="inferred from homology"/>
<protein>
    <recommendedName>
        <fullName evidence="8">Erythromycin biosynthesis sensory transduction protein eryC1</fullName>
    </recommendedName>
</protein>
<dbReference type="PIRSF" id="PIRSF000390">
    <property type="entry name" value="PLP_StrS"/>
    <property type="match status" value="1"/>
</dbReference>
<dbReference type="GO" id="GO:0008483">
    <property type="term" value="F:transaminase activity"/>
    <property type="evidence" value="ECO:0007669"/>
    <property type="project" value="TreeGrafter"/>
</dbReference>
<evidence type="ECO:0000256" key="3">
    <source>
        <dbReference type="PIRSR" id="PIRSR000390-1"/>
    </source>
</evidence>
<name>A0A2M7QGX3_9BACT</name>
<dbReference type="Pfam" id="PF01041">
    <property type="entry name" value="DegT_DnrJ_EryC1"/>
    <property type="match status" value="1"/>
</dbReference>
<dbReference type="FunFam" id="3.40.640.10:FF:000089">
    <property type="entry name" value="Aminotransferase, DegT/DnrJ/EryC1/StrS family"/>
    <property type="match status" value="1"/>
</dbReference>
<dbReference type="GO" id="GO:0000271">
    <property type="term" value="P:polysaccharide biosynthetic process"/>
    <property type="evidence" value="ECO:0007669"/>
    <property type="project" value="TreeGrafter"/>
</dbReference>
<evidence type="ECO:0000256" key="4">
    <source>
        <dbReference type="PIRSR" id="PIRSR000390-2"/>
    </source>
</evidence>
<dbReference type="InterPro" id="IPR015422">
    <property type="entry name" value="PyrdxlP-dep_Trfase_small"/>
</dbReference>
<dbReference type="PANTHER" id="PTHR30244:SF36">
    <property type="entry name" value="3-OXO-GLUCOSE-6-PHOSPHATE:GLUTAMATE AMINOTRANSFERASE"/>
    <property type="match status" value="1"/>
</dbReference>
<gene>
    <name evidence="6" type="ORF">COY87_05485</name>
</gene>
<dbReference type="PANTHER" id="PTHR30244">
    <property type="entry name" value="TRANSAMINASE"/>
    <property type="match status" value="1"/>
</dbReference>
<reference evidence="7" key="1">
    <citation type="submission" date="2017-09" db="EMBL/GenBank/DDBJ databases">
        <title>Depth-based differentiation of microbial function through sediment-hosted aquifers and enrichment of novel symbionts in the deep terrestrial subsurface.</title>
        <authorList>
            <person name="Probst A.J."/>
            <person name="Ladd B."/>
            <person name="Jarett J.K."/>
            <person name="Geller-Mcgrath D.E."/>
            <person name="Sieber C.M.K."/>
            <person name="Emerson J.B."/>
            <person name="Anantharaman K."/>
            <person name="Thomas B.C."/>
            <person name="Malmstrom R."/>
            <person name="Stieglmeier M."/>
            <person name="Klingl A."/>
            <person name="Woyke T."/>
            <person name="Ryan C.M."/>
            <person name="Banfield J.F."/>
        </authorList>
    </citation>
    <scope>NUCLEOTIDE SEQUENCE [LARGE SCALE GENOMIC DNA]</scope>
</reference>
<dbReference type="InterPro" id="IPR015421">
    <property type="entry name" value="PyrdxlP-dep_Trfase_major"/>
</dbReference>
<dbReference type="InterPro" id="IPR000653">
    <property type="entry name" value="DegT/StrS_aminotransferase"/>
</dbReference>
<evidence type="ECO:0000256" key="1">
    <source>
        <dbReference type="ARBA" id="ARBA00022898"/>
    </source>
</evidence>
<evidence type="ECO:0000256" key="5">
    <source>
        <dbReference type="RuleBase" id="RU004508"/>
    </source>
</evidence>
<comment type="similarity">
    <text evidence="2 5">Belongs to the DegT/DnrJ/EryC1 family.</text>
</comment>
<feature type="modified residue" description="N6-(pyridoxal phosphate)lysine" evidence="4">
    <location>
        <position position="187"/>
    </location>
</feature>
<evidence type="ECO:0000256" key="2">
    <source>
        <dbReference type="ARBA" id="ARBA00037999"/>
    </source>
</evidence>